<proteinExistence type="predicted"/>
<name>A0ABU7F487_9TELE</name>
<accession>A0ABU7F487</accession>
<protein>
    <submittedName>
        <fullName evidence="1">Uncharacterized protein</fullName>
    </submittedName>
</protein>
<reference evidence="1 2" key="1">
    <citation type="submission" date="2021-06" db="EMBL/GenBank/DDBJ databases">
        <authorList>
            <person name="Palmer J.M."/>
        </authorList>
    </citation>
    <scope>NUCLEOTIDE SEQUENCE [LARGE SCALE GENOMIC DNA]</scope>
    <source>
        <strain evidence="1 2">CL_MEX2019</strain>
        <tissue evidence="1">Muscle</tissue>
    </source>
</reference>
<dbReference type="Proteomes" id="UP001352852">
    <property type="component" value="Unassembled WGS sequence"/>
</dbReference>
<sequence>MTYFPSGSGGEEEVDVVFPCRARLSVSVATWDGPPLSSGAALGCTAAEIDLSHPITARIFLLSGQIGCT</sequence>
<dbReference type="EMBL" id="JAHUTJ010075196">
    <property type="protein sequence ID" value="MED6294071.1"/>
    <property type="molecule type" value="Genomic_DNA"/>
</dbReference>
<keyword evidence="2" id="KW-1185">Reference proteome</keyword>
<evidence type="ECO:0000313" key="1">
    <source>
        <dbReference type="EMBL" id="MED6294071.1"/>
    </source>
</evidence>
<evidence type="ECO:0000313" key="2">
    <source>
        <dbReference type="Proteomes" id="UP001352852"/>
    </source>
</evidence>
<gene>
    <name evidence="1" type="ORF">CHARACLAT_017129</name>
</gene>
<comment type="caution">
    <text evidence="1">The sequence shown here is derived from an EMBL/GenBank/DDBJ whole genome shotgun (WGS) entry which is preliminary data.</text>
</comment>
<organism evidence="1 2">
    <name type="scientific">Characodon lateralis</name>
    <dbReference type="NCBI Taxonomy" id="208331"/>
    <lineage>
        <taxon>Eukaryota</taxon>
        <taxon>Metazoa</taxon>
        <taxon>Chordata</taxon>
        <taxon>Craniata</taxon>
        <taxon>Vertebrata</taxon>
        <taxon>Euteleostomi</taxon>
        <taxon>Actinopterygii</taxon>
        <taxon>Neopterygii</taxon>
        <taxon>Teleostei</taxon>
        <taxon>Neoteleostei</taxon>
        <taxon>Acanthomorphata</taxon>
        <taxon>Ovalentaria</taxon>
        <taxon>Atherinomorphae</taxon>
        <taxon>Cyprinodontiformes</taxon>
        <taxon>Goodeidae</taxon>
        <taxon>Characodon</taxon>
    </lineage>
</organism>